<keyword evidence="2" id="KW-1185">Reference proteome</keyword>
<dbReference type="EMBL" id="CABFNP030000582">
    <property type="protein sequence ID" value="CAI6044919.1"/>
    <property type="molecule type" value="Genomic_DNA"/>
</dbReference>
<organism evidence="1 2">
    <name type="scientific">Clonostachys chloroleuca</name>
    <dbReference type="NCBI Taxonomy" id="1926264"/>
    <lineage>
        <taxon>Eukaryota</taxon>
        <taxon>Fungi</taxon>
        <taxon>Dikarya</taxon>
        <taxon>Ascomycota</taxon>
        <taxon>Pezizomycotina</taxon>
        <taxon>Sordariomycetes</taxon>
        <taxon>Hypocreomycetidae</taxon>
        <taxon>Hypocreales</taxon>
        <taxon>Bionectriaceae</taxon>
        <taxon>Clonostachys</taxon>
    </lineage>
</organism>
<evidence type="ECO:0000313" key="1">
    <source>
        <dbReference type="EMBL" id="CAI6044919.1"/>
    </source>
</evidence>
<protein>
    <submittedName>
        <fullName evidence="1">Uncharacterized protein</fullName>
    </submittedName>
</protein>
<reference evidence="1" key="1">
    <citation type="submission" date="2023-01" db="EMBL/GenBank/DDBJ databases">
        <authorList>
            <person name="Piombo E."/>
        </authorList>
    </citation>
    <scope>NUCLEOTIDE SEQUENCE</scope>
</reference>
<name>A0AA35LS59_9HYPO</name>
<dbReference type="AlphaFoldDB" id="A0AA35LS59"/>
<proteinExistence type="predicted"/>
<gene>
    <name evidence="1" type="ORF">CCHLO57077_00012953</name>
</gene>
<comment type="caution">
    <text evidence="1">The sequence shown here is derived from an EMBL/GenBank/DDBJ whole genome shotgun (WGS) entry which is preliminary data.</text>
</comment>
<evidence type="ECO:0000313" key="2">
    <source>
        <dbReference type="Proteomes" id="UP001160390"/>
    </source>
</evidence>
<sequence length="387" mass="43436">MDGSSMPLNAEWHSDLRFVGSPVLRNARIPTRNLQDMMTTLPIVLEFNAFLGDEGSATPDEPHPTDQQFQPLRTLARNLQDIYAFLGDEANDNARAAAALPPLDGPRPPNQQLQPTQRLVHVFDNFIDPILRVEGAYFTHPVMNSLHMPYILLDLTTGDVALHYVKYFQPMRQELLNHWIHDTTTDAHIREYKAHVGINIQHENNYAQAMSIWKNGVAVFLSAGENHNHLPNLDPEITPWRVFNNGYRQLHRREENGTNWSAEAIFHYCTEDGLPDETKPHVVAFVADEASLVEGIPSTSAVQAAVWLAGTAAARDVARNHNIFPVTVVCCSGHKACIAQVVINLLHGAVQIRLSQIVDLRDGDWTTFLHFLSWFLPDPIGDTTAPY</sequence>
<dbReference type="Proteomes" id="UP001160390">
    <property type="component" value="Unassembled WGS sequence"/>
</dbReference>
<accession>A0AA35LS59</accession>